<evidence type="ECO:0000313" key="2">
    <source>
        <dbReference type="Proteomes" id="UP001628668"/>
    </source>
</evidence>
<dbReference type="EMBL" id="JBJOSA010000007">
    <property type="protein sequence ID" value="MFL8937239.1"/>
    <property type="molecule type" value="Genomic_DNA"/>
</dbReference>
<protein>
    <submittedName>
        <fullName evidence="1">Uncharacterized protein</fullName>
    </submittedName>
</protein>
<proteinExistence type="predicted"/>
<evidence type="ECO:0000313" key="1">
    <source>
        <dbReference type="EMBL" id="MFL8937239.1"/>
    </source>
</evidence>
<name>A0ABW8VUL8_9BACI</name>
<keyword evidence="2" id="KW-1185">Reference proteome</keyword>
<accession>A0ABW8VUL8</accession>
<dbReference type="RefSeq" id="WP_411159590.1">
    <property type="nucleotide sequence ID" value="NZ_JBJOSA010000007.1"/>
</dbReference>
<comment type="caution">
    <text evidence="1">The sequence shown here is derived from an EMBL/GenBank/DDBJ whole genome shotgun (WGS) entry which is preliminary data.</text>
</comment>
<dbReference type="Proteomes" id="UP001628668">
    <property type="component" value="Unassembled WGS sequence"/>
</dbReference>
<organism evidence="1 2">
    <name type="scientific">Rossellomorea oryzaecorticis</name>
    <dbReference type="NCBI Taxonomy" id="1396505"/>
    <lineage>
        <taxon>Bacteria</taxon>
        <taxon>Bacillati</taxon>
        <taxon>Bacillota</taxon>
        <taxon>Bacilli</taxon>
        <taxon>Bacillales</taxon>
        <taxon>Bacillaceae</taxon>
        <taxon>Rossellomorea</taxon>
    </lineage>
</organism>
<reference evidence="1 2" key="1">
    <citation type="submission" date="2024-12" db="EMBL/GenBank/DDBJ databases">
        <authorList>
            <person name="Li X."/>
            <person name="Zhang D."/>
        </authorList>
    </citation>
    <scope>NUCLEOTIDE SEQUENCE [LARGE SCALE GENOMIC DNA]</scope>
    <source>
        <strain evidence="1 2">JCM19602</strain>
    </source>
</reference>
<gene>
    <name evidence="1" type="ORF">ACKA06_10610</name>
</gene>
<sequence>MNKKEFGIIKNKESYCFTFIGFESRNAYGEVYIKDKNSTTYAFRGYGRQKVFKEAKKQMILIKLL</sequence>